<sequence>MANEKSIYKGMVKAQEIAKGQEDTTLDDVDPVEIRRGLTKEKPAITEEDLKRKISLARESARLRQSLISTSTHEPEWELEEFVLTYLIIVVKCM</sequence>
<dbReference type="AlphaFoldDB" id="A0A3P7J9W9"/>
<protein>
    <submittedName>
        <fullName evidence="1">Uncharacterized protein</fullName>
    </submittedName>
</protein>
<organism evidence="1 2">
    <name type="scientific">Strongylus vulgaris</name>
    <name type="common">Blood worm</name>
    <dbReference type="NCBI Taxonomy" id="40348"/>
    <lineage>
        <taxon>Eukaryota</taxon>
        <taxon>Metazoa</taxon>
        <taxon>Ecdysozoa</taxon>
        <taxon>Nematoda</taxon>
        <taxon>Chromadorea</taxon>
        <taxon>Rhabditida</taxon>
        <taxon>Rhabditina</taxon>
        <taxon>Rhabditomorpha</taxon>
        <taxon>Strongyloidea</taxon>
        <taxon>Strongylidae</taxon>
        <taxon>Strongylus</taxon>
    </lineage>
</organism>
<proteinExistence type="predicted"/>
<accession>A0A3P7J9W9</accession>
<keyword evidence="2" id="KW-1185">Reference proteome</keyword>
<evidence type="ECO:0000313" key="1">
    <source>
        <dbReference type="EMBL" id="VDM80136.1"/>
    </source>
</evidence>
<gene>
    <name evidence="1" type="ORF">SVUK_LOCUS15134</name>
</gene>
<reference evidence="1 2" key="1">
    <citation type="submission" date="2018-11" db="EMBL/GenBank/DDBJ databases">
        <authorList>
            <consortium name="Pathogen Informatics"/>
        </authorList>
    </citation>
    <scope>NUCLEOTIDE SEQUENCE [LARGE SCALE GENOMIC DNA]</scope>
</reference>
<dbReference type="EMBL" id="UYYB01107456">
    <property type="protein sequence ID" value="VDM80136.1"/>
    <property type="molecule type" value="Genomic_DNA"/>
</dbReference>
<evidence type="ECO:0000313" key="2">
    <source>
        <dbReference type="Proteomes" id="UP000270094"/>
    </source>
</evidence>
<dbReference type="Proteomes" id="UP000270094">
    <property type="component" value="Unassembled WGS sequence"/>
</dbReference>
<name>A0A3P7J9W9_STRVU</name>
<dbReference type="OrthoDB" id="5863673at2759"/>